<keyword evidence="1" id="KW-0695">RNA-directed DNA polymerase</keyword>
<dbReference type="EMBL" id="GGMS01009626">
    <property type="protein sequence ID" value="MBY78829.1"/>
    <property type="molecule type" value="Transcribed_RNA"/>
</dbReference>
<reference evidence="1" key="1">
    <citation type="submission" date="2018-04" db="EMBL/GenBank/DDBJ databases">
        <title>Transcriptome assembly of Sipha flava.</title>
        <authorList>
            <person name="Scully E.D."/>
            <person name="Geib S.M."/>
            <person name="Palmer N.A."/>
            <person name="Koch K."/>
            <person name="Bradshaw J."/>
            <person name="Heng-Moss T."/>
            <person name="Sarath G."/>
        </authorList>
    </citation>
    <scope>NUCLEOTIDE SEQUENCE</scope>
</reference>
<dbReference type="GO" id="GO:0003964">
    <property type="term" value="F:RNA-directed DNA polymerase activity"/>
    <property type="evidence" value="ECO:0007669"/>
    <property type="project" value="UniProtKB-KW"/>
</dbReference>
<proteinExistence type="predicted"/>
<dbReference type="PANTHER" id="PTHR19446">
    <property type="entry name" value="REVERSE TRANSCRIPTASES"/>
    <property type="match status" value="1"/>
</dbReference>
<evidence type="ECO:0000313" key="1">
    <source>
        <dbReference type="EMBL" id="MBY78829.1"/>
    </source>
</evidence>
<organism evidence="1">
    <name type="scientific">Sipha flava</name>
    <name type="common">yellow sugarcane aphid</name>
    <dbReference type="NCBI Taxonomy" id="143950"/>
    <lineage>
        <taxon>Eukaryota</taxon>
        <taxon>Metazoa</taxon>
        <taxon>Ecdysozoa</taxon>
        <taxon>Arthropoda</taxon>
        <taxon>Hexapoda</taxon>
        <taxon>Insecta</taxon>
        <taxon>Pterygota</taxon>
        <taxon>Neoptera</taxon>
        <taxon>Paraneoptera</taxon>
        <taxon>Hemiptera</taxon>
        <taxon>Sternorrhyncha</taxon>
        <taxon>Aphidomorpha</taxon>
        <taxon>Aphidoidea</taxon>
        <taxon>Aphididae</taxon>
        <taxon>Sipha</taxon>
    </lineage>
</organism>
<name>A0A2S2QM32_9HEMI</name>
<keyword evidence="1" id="KW-0548">Nucleotidyltransferase</keyword>
<keyword evidence="1" id="KW-0808">Transferase</keyword>
<accession>A0A2S2QM32</accession>
<protein>
    <submittedName>
        <fullName evidence="1">RNA-directed DNA polymerase from mobile element jockey</fullName>
    </submittedName>
</protein>
<gene>
    <name evidence="1" type="primary">pol_79</name>
    <name evidence="1" type="ORF">g.131875</name>
</gene>
<sequence length="248" mass="28741">MNKYPLPDHINVLLRQKRKARAKWQTTGYPNDKRIFNNLTNKLKRQLQNHKNQSYDSYISNLNPTNGSHWKATKKILRHIEPIPPIRRPDNSKITDDVEKSNVFAEHLATVFKPNIIQTNPQHSARVFEFLDSPLPVSMPAKPTTPNEVFFYIKHLKDGKAPGHDLITAPFLKQLPPKTIILLSYIFNSILRVSYMPSIWKHAQIILIHKPGKHPENSSSYRPISLLSIVGKLFEKILLKRITKNCHR</sequence>
<dbReference type="AlphaFoldDB" id="A0A2S2QM32"/>